<accession>A0A6L2PBI0</accession>
<dbReference type="EMBL" id="BKCJ010010993">
    <property type="protein sequence ID" value="GEU94085.1"/>
    <property type="molecule type" value="Genomic_DNA"/>
</dbReference>
<proteinExistence type="predicted"/>
<sequence>MNIYNMKLEQFQVNIKFLNTLPPEWSKFVTDVKQVRDLHTTNVDQLHAYLEQHEFHVNESPQQSHTHSSTPLSFTYPLNDFQSSVHHNVYTPSSFIPQVEYAPSVNQQPDFSQPDSGLIVLVFQKGDGLIGAMNHMMSLLTAVVISRYLPTNNRLVNSSNRRQQATINNGRVTVQLIQGRHTSLAVEKATCLNSTLNQKGKGMRHGSRIRCLDGWVGAGGGEVKGGGVVFGVSRILLGVIPGDIIRESSGEAFGVIRGVN</sequence>
<dbReference type="AlphaFoldDB" id="A0A6L2PBI0"/>
<gene>
    <name evidence="1" type="ORF">Tci_066063</name>
</gene>
<reference evidence="1" key="1">
    <citation type="journal article" date="2019" name="Sci. Rep.">
        <title>Draft genome of Tanacetum cinerariifolium, the natural source of mosquito coil.</title>
        <authorList>
            <person name="Yamashiro T."/>
            <person name="Shiraishi A."/>
            <person name="Satake H."/>
            <person name="Nakayama K."/>
        </authorList>
    </citation>
    <scope>NUCLEOTIDE SEQUENCE</scope>
</reference>
<comment type="caution">
    <text evidence="1">The sequence shown here is derived from an EMBL/GenBank/DDBJ whole genome shotgun (WGS) entry which is preliminary data.</text>
</comment>
<organism evidence="1">
    <name type="scientific">Tanacetum cinerariifolium</name>
    <name type="common">Dalmatian daisy</name>
    <name type="synonym">Chrysanthemum cinerariifolium</name>
    <dbReference type="NCBI Taxonomy" id="118510"/>
    <lineage>
        <taxon>Eukaryota</taxon>
        <taxon>Viridiplantae</taxon>
        <taxon>Streptophyta</taxon>
        <taxon>Embryophyta</taxon>
        <taxon>Tracheophyta</taxon>
        <taxon>Spermatophyta</taxon>
        <taxon>Magnoliopsida</taxon>
        <taxon>eudicotyledons</taxon>
        <taxon>Gunneridae</taxon>
        <taxon>Pentapetalae</taxon>
        <taxon>asterids</taxon>
        <taxon>campanulids</taxon>
        <taxon>Asterales</taxon>
        <taxon>Asteraceae</taxon>
        <taxon>Asteroideae</taxon>
        <taxon>Anthemideae</taxon>
        <taxon>Anthemidinae</taxon>
        <taxon>Tanacetum</taxon>
    </lineage>
</organism>
<evidence type="ECO:0000313" key="1">
    <source>
        <dbReference type="EMBL" id="GEU94085.1"/>
    </source>
</evidence>
<protein>
    <submittedName>
        <fullName evidence="1">Uncharacterized protein</fullName>
    </submittedName>
</protein>
<name>A0A6L2PBI0_TANCI</name>